<proteinExistence type="predicted"/>
<protein>
    <submittedName>
        <fullName evidence="4">IS3 family transposase</fullName>
    </submittedName>
</protein>
<dbReference type="PANTHER" id="PTHR46889:SF7">
    <property type="entry name" value="TRANSPOSASE FOR INSERTION SEQUENCE ELEMENT IS904"/>
    <property type="match status" value="1"/>
</dbReference>
<dbReference type="Pfam" id="PF00665">
    <property type="entry name" value="rve"/>
    <property type="match status" value="1"/>
</dbReference>
<dbReference type="InterPro" id="IPR009057">
    <property type="entry name" value="Homeodomain-like_sf"/>
</dbReference>
<dbReference type="InterPro" id="IPR036397">
    <property type="entry name" value="RNaseH_sf"/>
</dbReference>
<dbReference type="RefSeq" id="WP_318799371.1">
    <property type="nucleotide sequence ID" value="NZ_JARUJP010000072.1"/>
</dbReference>
<dbReference type="InterPro" id="IPR025948">
    <property type="entry name" value="HTH-like_dom"/>
</dbReference>
<dbReference type="PANTHER" id="PTHR46889">
    <property type="entry name" value="TRANSPOSASE INSF FOR INSERTION SEQUENCE IS3B-RELATED"/>
    <property type="match status" value="1"/>
</dbReference>
<evidence type="ECO:0000259" key="3">
    <source>
        <dbReference type="PROSITE" id="PS50994"/>
    </source>
</evidence>
<name>A0ABU4JYF6_9CLOT</name>
<dbReference type="SUPFAM" id="SSF53098">
    <property type="entry name" value="Ribonuclease H-like"/>
    <property type="match status" value="1"/>
</dbReference>
<dbReference type="Gene3D" id="1.10.10.10">
    <property type="entry name" value="Winged helix-like DNA-binding domain superfamily/Winged helix DNA-binding domain"/>
    <property type="match status" value="1"/>
</dbReference>
<dbReference type="InterPro" id="IPR036388">
    <property type="entry name" value="WH-like_DNA-bd_sf"/>
</dbReference>
<dbReference type="InterPro" id="IPR012337">
    <property type="entry name" value="RNaseH-like_sf"/>
</dbReference>
<evidence type="ECO:0000313" key="5">
    <source>
        <dbReference type="Proteomes" id="UP001281656"/>
    </source>
</evidence>
<keyword evidence="2" id="KW-0175">Coiled coil</keyword>
<keyword evidence="5" id="KW-1185">Reference proteome</keyword>
<dbReference type="InterPro" id="IPR001584">
    <property type="entry name" value="Integrase_cat-core"/>
</dbReference>
<dbReference type="NCBIfam" id="NF033516">
    <property type="entry name" value="transpos_IS3"/>
    <property type="match status" value="1"/>
</dbReference>
<gene>
    <name evidence="4" type="ORF">P8V03_18975</name>
</gene>
<accession>A0ABU4JYF6</accession>
<evidence type="ECO:0000256" key="2">
    <source>
        <dbReference type="SAM" id="Coils"/>
    </source>
</evidence>
<evidence type="ECO:0000313" key="4">
    <source>
        <dbReference type="EMBL" id="MDW8803215.1"/>
    </source>
</evidence>
<evidence type="ECO:0000256" key="1">
    <source>
        <dbReference type="ARBA" id="ARBA00002286"/>
    </source>
</evidence>
<dbReference type="Pfam" id="PF01527">
    <property type="entry name" value="HTH_Tnp_1"/>
    <property type="match status" value="1"/>
</dbReference>
<comment type="caution">
    <text evidence="4">The sequence shown here is derived from an EMBL/GenBank/DDBJ whole genome shotgun (WGS) entry which is preliminary data.</text>
</comment>
<comment type="function">
    <text evidence="1">Involved in the transposition of the insertion sequence.</text>
</comment>
<feature type="coiled-coil region" evidence="2">
    <location>
        <begin position="63"/>
        <end position="90"/>
    </location>
</feature>
<dbReference type="InterPro" id="IPR048020">
    <property type="entry name" value="Transpos_IS3"/>
</dbReference>
<dbReference type="InterPro" id="IPR002514">
    <property type="entry name" value="Transposase_8"/>
</dbReference>
<dbReference type="SUPFAM" id="SSF46689">
    <property type="entry name" value="Homeodomain-like"/>
    <property type="match status" value="1"/>
</dbReference>
<dbReference type="Proteomes" id="UP001281656">
    <property type="component" value="Unassembled WGS sequence"/>
</dbReference>
<dbReference type="Pfam" id="PF13276">
    <property type="entry name" value="HTH_21"/>
    <property type="match status" value="1"/>
</dbReference>
<dbReference type="Gene3D" id="3.30.420.10">
    <property type="entry name" value="Ribonuclease H-like superfamily/Ribonuclease H"/>
    <property type="match status" value="1"/>
</dbReference>
<feature type="domain" description="Integrase catalytic" evidence="3">
    <location>
        <begin position="212"/>
        <end position="378"/>
    </location>
</feature>
<dbReference type="Pfam" id="PF13333">
    <property type="entry name" value="rve_2"/>
    <property type="match status" value="1"/>
</dbReference>
<organism evidence="4 5">
    <name type="scientific">Clostridium tanneri</name>
    <dbReference type="NCBI Taxonomy" id="3037988"/>
    <lineage>
        <taxon>Bacteria</taxon>
        <taxon>Bacillati</taxon>
        <taxon>Bacillota</taxon>
        <taxon>Clostridia</taxon>
        <taxon>Eubacteriales</taxon>
        <taxon>Clostridiaceae</taxon>
        <taxon>Clostridium</taxon>
    </lineage>
</organism>
<dbReference type="PROSITE" id="PS50994">
    <property type="entry name" value="INTEGRASE"/>
    <property type="match status" value="1"/>
</dbReference>
<reference evidence="4 5" key="1">
    <citation type="submission" date="2023-04" db="EMBL/GenBank/DDBJ databases">
        <title>Clostridium tannerae sp. nov., isolated from the fecal material of an alpaca.</title>
        <authorList>
            <person name="Miller S."/>
            <person name="Hendry M."/>
            <person name="King J."/>
            <person name="Sankaranarayanan K."/>
            <person name="Lawson P.A."/>
        </authorList>
    </citation>
    <scope>NUCLEOTIDE SEQUENCE [LARGE SCALE GENOMIC DNA]</scope>
    <source>
        <strain evidence="4 5">A1-XYC3</strain>
    </source>
</reference>
<dbReference type="InterPro" id="IPR050900">
    <property type="entry name" value="Transposase_IS3/IS150/IS904"/>
</dbReference>
<sequence>MARGQKQYTEEFKNTIVELYNSGKSLAELSSEYAVSKSTIIGWIKKNKPVSVDKDTTITAAEYKNLLKKNAKLEEEIEILKKGYGHIRKEITTVFDFITNNKKYHDIKLMCKVLKVSRSSYYRYLNKRPSSRELENKKIEKEIINIYKVSKNRYGAPKINKSLKALGITISLKRTQRLMKKLGIKSIIIKKFRPSPSKRKIVDQENVLKRNFEATTINEKWVTDITYIHTVKDGWCYLASVMDLYSRKIIGYSMSKFIDTSLALQAVKNAVRLQKPTKALILHSDLGCQYTSSAFKVYIDSTKLITHSFSSRGCPYDNACIESFHASLKKEEVHLVRYFDFNTARLAIFEYIEAWYNRKRIHSSIGYISPQKCEDLARRIA</sequence>
<dbReference type="EMBL" id="JARUJP010000072">
    <property type="protein sequence ID" value="MDW8803215.1"/>
    <property type="molecule type" value="Genomic_DNA"/>
</dbReference>